<dbReference type="SMR" id="C3RTL2"/>
<reference evidence="13" key="1">
    <citation type="journal article" date="2008" name="Curr. Biol.">
        <title>Male fertility of malaria parasites is determined by GCS1, a plant-type reproduction factor.</title>
        <authorList>
            <person name="Hirai M."/>
            <person name="Arai M."/>
            <person name="Mori T."/>
            <person name="Miyagishima S.Y."/>
            <person name="Kawai S."/>
            <person name="Kita K."/>
            <person name="Kuroiwa T."/>
            <person name="Terenius O."/>
            <person name="Matsuoka H."/>
        </authorList>
    </citation>
    <scope>NUCLEOTIDE SEQUENCE</scope>
</reference>
<evidence type="ECO:0000256" key="6">
    <source>
        <dbReference type="ARBA" id="ARBA00022989"/>
    </source>
</evidence>
<evidence type="ECO:0000256" key="3">
    <source>
        <dbReference type="ARBA" id="ARBA00022475"/>
    </source>
</evidence>
<evidence type="ECO:0000256" key="5">
    <source>
        <dbReference type="ARBA" id="ARBA00022729"/>
    </source>
</evidence>
<dbReference type="InterPro" id="IPR040326">
    <property type="entry name" value="HAP2/GCS1"/>
</dbReference>
<dbReference type="EMBL" id="LT608148">
    <property type="protein sequence ID" value="SCM24791.1"/>
    <property type="molecule type" value="Genomic_DNA"/>
</dbReference>
<keyword evidence="8 12" id="KW-0472">Membrane</keyword>
<evidence type="ECO:0000313" key="18">
    <source>
        <dbReference type="EMBL" id="SCO63593.1"/>
    </source>
</evidence>
<feature type="compositionally biased region" description="Basic and acidic residues" evidence="11">
    <location>
        <begin position="799"/>
        <end position="814"/>
    </location>
</feature>
<sequence length="828" mass="95824">MKNKLINLRSKHIYKLIIIIFFCIILKYYKWCDFKNKVFFIQLVYSFAKKSVCTSSLDDSTCHTVTFGELDVSNNSVVRLKVMRKGGKGYFLTIRRDYVTVSYYLKYVKDIPLEFREIIDIFNNHKFEQYTQEQINKYTYTCNVRKIEDIDKYDEKNPTKFHEYTRGEACRCQTYNYFKDDEFIKRAKLKCIYYNMLFTESATVYSRHCPIIDLMHFAVYDIEYPPIFNTIVNITIEEYYYNDVSSVLNNKSDLVTKEKKYQLNDTITEIRDDYFDLWLFLKGETHGKRTLVNLSNDYIVIPSSPINNRDVIASDITRNCGLSQNSPLLKGCNYSSICNIMHPCLRKAMMLPKYMFDLSGKTCGKLGVSLNTWRKSEGNFCGSEAGYCISNNLKKYYDIHNSASIKDGISLSKYKIKNIYNSEPQTKIYESYKLPDYLKDKIKNNNHAEMDENDLDNKIFYKPNVAAHSQFIDYKYNGNHSVEIKFETDAIEVYEIRPVSIATITHVTIPNDCASNNSNSNECVLIIHVWNNSKFVGSNFSCSIACTNKETDQLASHINPIAPVRAFIGPNKNYAFYFIIKFLINKEITTLCKAIVKDSNGKECSIEEFELQSKESVHIVESEVDETTDQVVVEHHTQSPDIKNPDEYVCKCTINLLCYVINFKTCSNYYINTVKTLIGKFAIIAILIILAPALIPLLPFFLNFFFLFISTILKLYQSIISTIGQIRIRNNDKPIIYKKKIHDMKTNYLSVSSYSSLSDSSSIYSTDSVSSMRKNKKKFNKNNISSNIKHKKGGKKVKQKEPNRNSNHTSHEYADTSPSGKSKIPPLR</sequence>
<reference evidence="20 21" key="2">
    <citation type="submission" date="2016-08" db="EMBL/GenBank/DDBJ databases">
        <authorList>
            <consortium name="Pathogen Informatics"/>
        </authorList>
    </citation>
    <scope>NUCLEOTIDE SEQUENCE [LARGE SCALE GENOMIC DNA]</scope>
    <source>
        <strain evidence="14 19">K173</strain>
        <strain evidence="15 23">NK65 ny</strain>
        <strain evidence="16 22">NK65e</strain>
        <strain evidence="18 20">SP11 Antwerpcl1</strain>
        <strain evidence="17 21">SP11 RLL</strain>
    </source>
</reference>
<dbReference type="PANTHER" id="PTHR31764:SF0">
    <property type="entry name" value="GENERATIVE CELL SPECIFIC-1_HAP2 DOMAIN-CONTAINING PROTEIN"/>
    <property type="match status" value="1"/>
</dbReference>
<evidence type="ECO:0000313" key="13">
    <source>
        <dbReference type="EMBL" id="ACC59098.1"/>
    </source>
</evidence>
<keyword evidence="7" id="KW-0446">Lipid-binding</keyword>
<dbReference type="VEuPathDB" id="PlasmoDB:PBANKA_1212600"/>
<evidence type="ECO:0000256" key="9">
    <source>
        <dbReference type="ARBA" id="ARBA00023157"/>
    </source>
</evidence>
<dbReference type="GO" id="GO:0007338">
    <property type="term" value="P:single fertilization"/>
    <property type="evidence" value="ECO:0007669"/>
    <property type="project" value="UniProtKB-KW"/>
</dbReference>
<feature type="transmembrane region" description="Helical" evidence="12">
    <location>
        <begin position="12"/>
        <end position="29"/>
    </location>
</feature>
<dbReference type="GO" id="GO:0008289">
    <property type="term" value="F:lipid binding"/>
    <property type="evidence" value="ECO:0007669"/>
    <property type="project" value="UniProtKB-KW"/>
</dbReference>
<evidence type="ECO:0000313" key="21">
    <source>
        <dbReference type="Proteomes" id="UP000219974"/>
    </source>
</evidence>
<evidence type="ECO:0000256" key="8">
    <source>
        <dbReference type="ARBA" id="ARBA00023136"/>
    </source>
</evidence>
<dbReference type="Proteomes" id="UP000219860">
    <property type="component" value="Chromosome 12"/>
</dbReference>
<accession>C3RTL2</accession>
<dbReference type="AlphaFoldDB" id="C3RTL2"/>
<evidence type="ECO:0000313" key="19">
    <source>
        <dbReference type="Proteomes" id="UP000069549"/>
    </source>
</evidence>
<name>C3RTL2_PLABE</name>
<keyword evidence="3" id="KW-1003">Cell membrane</keyword>
<evidence type="ECO:0000256" key="2">
    <source>
        <dbReference type="ARBA" id="ARBA00010929"/>
    </source>
</evidence>
<dbReference type="EMBL" id="LT608260">
    <property type="protein sequence ID" value="SCO63593.1"/>
    <property type="molecule type" value="Genomic_DNA"/>
</dbReference>
<dbReference type="OMA" id="EVYEIRP"/>
<evidence type="ECO:0000256" key="10">
    <source>
        <dbReference type="ARBA" id="ARBA00023279"/>
    </source>
</evidence>
<evidence type="ECO:0000256" key="12">
    <source>
        <dbReference type="SAM" id="Phobius"/>
    </source>
</evidence>
<dbReference type="Proteomes" id="UP000220214">
    <property type="component" value="Chromosome 12"/>
</dbReference>
<feature type="compositionally biased region" description="Basic residues" evidence="11">
    <location>
        <begin position="788"/>
        <end position="798"/>
    </location>
</feature>
<proteinExistence type="inferred from homology"/>
<dbReference type="EMBL" id="LT160032">
    <property type="protein sequence ID" value="CXI75260.1"/>
    <property type="molecule type" value="Genomic_DNA"/>
</dbReference>
<protein>
    <submittedName>
        <fullName evidence="13">GCS1</fullName>
    </submittedName>
    <submittedName>
        <fullName evidence="14">Male gamete fusion factor HAP2</fullName>
    </submittedName>
</protein>
<evidence type="ECO:0000256" key="1">
    <source>
        <dbReference type="ARBA" id="ARBA00004251"/>
    </source>
</evidence>
<keyword evidence="4 12" id="KW-0812">Transmembrane</keyword>
<gene>
    <name evidence="14" type="primary">HAP2</name>
    <name evidence="14" type="ORF">PBK173_000325800</name>
    <name evidence="16" type="ORF">PBNK65E_000316500</name>
    <name evidence="15" type="ORF">PBNK65NY_000316000</name>
    <name evidence="18" type="ORF">PBSP11A_000316100</name>
    <name evidence="17" type="ORF">PBSP11RLL_000316400</name>
</gene>
<comment type="subcellular location">
    <subcellularLocation>
        <location evidence="1">Cell membrane</location>
        <topology evidence="1">Single-pass type I membrane protein</topology>
    </subcellularLocation>
</comment>
<dbReference type="PANTHER" id="PTHR31764">
    <property type="entry name" value="PROTEIN HAPLESS 2"/>
    <property type="match status" value="1"/>
</dbReference>
<evidence type="ECO:0000313" key="20">
    <source>
        <dbReference type="Proteomes" id="UP000219860"/>
    </source>
</evidence>
<keyword evidence="10" id="KW-0278">Fertilization</keyword>
<keyword evidence="9" id="KW-1015">Disulfide bond</keyword>
<evidence type="ECO:0000313" key="14">
    <source>
        <dbReference type="EMBL" id="CXI75260.1"/>
    </source>
</evidence>
<comment type="similarity">
    <text evidence="2">Belongs to the HAP2/GCS1 family.</text>
</comment>
<organism evidence="13">
    <name type="scientific">Plasmodium berghei</name>
    <dbReference type="NCBI Taxonomy" id="5821"/>
    <lineage>
        <taxon>Eukaryota</taxon>
        <taxon>Sar</taxon>
        <taxon>Alveolata</taxon>
        <taxon>Apicomplexa</taxon>
        <taxon>Aconoidasida</taxon>
        <taxon>Haemosporida</taxon>
        <taxon>Plasmodiidae</taxon>
        <taxon>Plasmodium</taxon>
        <taxon>Plasmodium (Vinckeia)</taxon>
    </lineage>
</organism>
<feature type="transmembrane region" description="Helical" evidence="12">
    <location>
        <begin position="681"/>
        <end position="709"/>
    </location>
</feature>
<feature type="region of interest" description="Disordered" evidence="11">
    <location>
        <begin position="773"/>
        <end position="828"/>
    </location>
</feature>
<evidence type="ECO:0000313" key="15">
    <source>
        <dbReference type="EMBL" id="SCM24791.1"/>
    </source>
</evidence>
<dbReference type="EMBL" id="EU369602">
    <property type="protein sequence ID" value="ACC59098.1"/>
    <property type="molecule type" value="Genomic_DNA"/>
</dbReference>
<dbReference type="Proteomes" id="UP000069549">
    <property type="component" value="Chromosome 12"/>
</dbReference>
<evidence type="ECO:0000313" key="17">
    <source>
        <dbReference type="EMBL" id="SCO61714.1"/>
    </source>
</evidence>
<evidence type="ECO:0000313" key="16">
    <source>
        <dbReference type="EMBL" id="SCN27170.1"/>
    </source>
</evidence>
<evidence type="ECO:0000256" key="11">
    <source>
        <dbReference type="SAM" id="MobiDB-lite"/>
    </source>
</evidence>
<evidence type="ECO:0000313" key="23">
    <source>
        <dbReference type="Proteomes" id="UP000516480"/>
    </source>
</evidence>
<evidence type="ECO:0000313" key="22">
    <source>
        <dbReference type="Proteomes" id="UP000220214"/>
    </source>
</evidence>
<dbReference type="Proteomes" id="UP000219974">
    <property type="component" value="Chromosome 12"/>
</dbReference>
<dbReference type="EMBL" id="LT608276">
    <property type="protein sequence ID" value="SCO61714.1"/>
    <property type="molecule type" value="Genomic_DNA"/>
</dbReference>
<dbReference type="EMBL" id="LT614638">
    <property type="protein sequence ID" value="SCN27170.1"/>
    <property type="molecule type" value="Genomic_DNA"/>
</dbReference>
<dbReference type="GO" id="GO:0005886">
    <property type="term" value="C:plasma membrane"/>
    <property type="evidence" value="ECO:0007669"/>
    <property type="project" value="UniProtKB-SubCell"/>
</dbReference>
<keyword evidence="5" id="KW-0732">Signal</keyword>
<evidence type="ECO:0000256" key="4">
    <source>
        <dbReference type="ARBA" id="ARBA00022692"/>
    </source>
</evidence>
<evidence type="ECO:0000256" key="7">
    <source>
        <dbReference type="ARBA" id="ARBA00023121"/>
    </source>
</evidence>
<dbReference type="Proteomes" id="UP000516480">
    <property type="component" value="Chromosome 12"/>
</dbReference>
<dbReference type="OrthoDB" id="365272at2759"/>
<keyword evidence="6 12" id="KW-1133">Transmembrane helix</keyword>